<name>A0A6A6E3I5_9PEZI</name>
<reference evidence="1" key="1">
    <citation type="journal article" date="2020" name="Stud. Mycol.">
        <title>101 Dothideomycetes genomes: a test case for predicting lifestyles and emergence of pathogens.</title>
        <authorList>
            <person name="Haridas S."/>
            <person name="Albert R."/>
            <person name="Binder M."/>
            <person name="Bloem J."/>
            <person name="Labutti K."/>
            <person name="Salamov A."/>
            <person name="Andreopoulos B."/>
            <person name="Baker S."/>
            <person name="Barry K."/>
            <person name="Bills G."/>
            <person name="Bluhm B."/>
            <person name="Cannon C."/>
            <person name="Castanera R."/>
            <person name="Culley D."/>
            <person name="Daum C."/>
            <person name="Ezra D."/>
            <person name="Gonzalez J."/>
            <person name="Henrissat B."/>
            <person name="Kuo A."/>
            <person name="Liang C."/>
            <person name="Lipzen A."/>
            <person name="Lutzoni F."/>
            <person name="Magnuson J."/>
            <person name="Mondo S."/>
            <person name="Nolan M."/>
            <person name="Ohm R."/>
            <person name="Pangilinan J."/>
            <person name="Park H.-J."/>
            <person name="Ramirez L."/>
            <person name="Alfaro M."/>
            <person name="Sun H."/>
            <person name="Tritt A."/>
            <person name="Yoshinaga Y."/>
            <person name="Zwiers L.-H."/>
            <person name="Turgeon B."/>
            <person name="Goodwin S."/>
            <person name="Spatafora J."/>
            <person name="Crous P."/>
            <person name="Grigoriev I."/>
        </authorList>
    </citation>
    <scope>NUCLEOTIDE SEQUENCE</scope>
    <source>
        <strain evidence="1">CBS 207.26</strain>
    </source>
</reference>
<organism evidence="1 2">
    <name type="scientific">Zopfia rhizophila CBS 207.26</name>
    <dbReference type="NCBI Taxonomy" id="1314779"/>
    <lineage>
        <taxon>Eukaryota</taxon>
        <taxon>Fungi</taxon>
        <taxon>Dikarya</taxon>
        <taxon>Ascomycota</taxon>
        <taxon>Pezizomycotina</taxon>
        <taxon>Dothideomycetes</taxon>
        <taxon>Dothideomycetes incertae sedis</taxon>
        <taxon>Zopfiaceae</taxon>
        <taxon>Zopfia</taxon>
    </lineage>
</organism>
<protein>
    <submittedName>
        <fullName evidence="1">Uncharacterized protein</fullName>
    </submittedName>
</protein>
<dbReference type="Proteomes" id="UP000800200">
    <property type="component" value="Unassembled WGS sequence"/>
</dbReference>
<gene>
    <name evidence="1" type="ORF">K469DRAFT_576461</name>
</gene>
<evidence type="ECO:0000313" key="1">
    <source>
        <dbReference type="EMBL" id="KAF2185169.1"/>
    </source>
</evidence>
<keyword evidence="2" id="KW-1185">Reference proteome</keyword>
<evidence type="ECO:0000313" key="2">
    <source>
        <dbReference type="Proteomes" id="UP000800200"/>
    </source>
</evidence>
<accession>A0A6A6E3I5</accession>
<dbReference type="OrthoDB" id="10436434at2759"/>
<sequence length="72" mass="8874">YLKEFSTKCERCIQAGIIKKERKEFYLMKGLPKHYAQKVLEYFNLRLNEPLHFKYQEIMKYLQRRVQVKSEA</sequence>
<proteinExistence type="predicted"/>
<feature type="non-terminal residue" evidence="1">
    <location>
        <position position="1"/>
    </location>
</feature>
<dbReference type="EMBL" id="ML994634">
    <property type="protein sequence ID" value="KAF2185169.1"/>
    <property type="molecule type" value="Genomic_DNA"/>
</dbReference>
<dbReference type="AlphaFoldDB" id="A0A6A6E3I5"/>